<sequence>MSHFDMSMLITIAIGLILMILTNNRPFAITLAVLAILITIMMTIKKIIERNKSNHKHHSKS</sequence>
<name>A0A1E7XCI2_9LACO</name>
<dbReference type="EMBL" id="MIQE01000012">
    <property type="protein sequence ID" value="OFA10843.1"/>
    <property type="molecule type" value="Genomic_DNA"/>
</dbReference>
<dbReference type="AlphaFoldDB" id="A0A1E7XCI2"/>
<keyword evidence="1" id="KW-0812">Transmembrane</keyword>
<evidence type="ECO:0000313" key="2">
    <source>
        <dbReference type="EMBL" id="OFA10843.1"/>
    </source>
</evidence>
<reference evidence="2 3" key="1">
    <citation type="submission" date="2016-09" db="EMBL/GenBank/DDBJ databases">
        <title>Genome Sequence of Lactobacillus sunkii Strain CG01.</title>
        <authorList>
            <person name="Poehlein A."/>
            <person name="Gabris C."/>
            <person name="Bengelsdorf F.R."/>
            <person name="Duerre P."/>
            <person name="Daniel R."/>
        </authorList>
    </citation>
    <scope>NUCLEOTIDE SEQUENCE [LARGE SCALE GENOMIC DNA]</scope>
    <source>
        <strain evidence="2 3">CG_D</strain>
    </source>
</reference>
<keyword evidence="1" id="KW-1133">Transmembrane helix</keyword>
<dbReference type="STRING" id="481719.LASUN_13940"/>
<evidence type="ECO:0000313" key="3">
    <source>
        <dbReference type="Proteomes" id="UP000177010"/>
    </source>
</evidence>
<evidence type="ECO:0000256" key="1">
    <source>
        <dbReference type="SAM" id="Phobius"/>
    </source>
</evidence>
<dbReference type="RefSeq" id="WP_070367908.1">
    <property type="nucleotide sequence ID" value="NZ_JAZHVW010000002.1"/>
</dbReference>
<dbReference type="Proteomes" id="UP000177010">
    <property type="component" value="Unassembled WGS sequence"/>
</dbReference>
<feature type="transmembrane region" description="Helical" evidence="1">
    <location>
        <begin position="28"/>
        <end position="48"/>
    </location>
</feature>
<feature type="transmembrane region" description="Helical" evidence="1">
    <location>
        <begin position="7"/>
        <end position="22"/>
    </location>
</feature>
<accession>A0A1E7XCI2</accession>
<gene>
    <name evidence="2" type="ORF">LASUN_13940</name>
</gene>
<keyword evidence="1" id="KW-0472">Membrane</keyword>
<organism evidence="2 3">
    <name type="scientific">Lentilactobacillus sunkii</name>
    <dbReference type="NCBI Taxonomy" id="481719"/>
    <lineage>
        <taxon>Bacteria</taxon>
        <taxon>Bacillati</taxon>
        <taxon>Bacillota</taxon>
        <taxon>Bacilli</taxon>
        <taxon>Lactobacillales</taxon>
        <taxon>Lactobacillaceae</taxon>
        <taxon>Lentilactobacillus</taxon>
    </lineage>
</organism>
<comment type="caution">
    <text evidence="2">The sequence shown here is derived from an EMBL/GenBank/DDBJ whole genome shotgun (WGS) entry which is preliminary data.</text>
</comment>
<protein>
    <submittedName>
        <fullName evidence="2">Uncharacterized protein</fullName>
    </submittedName>
</protein>
<proteinExistence type="predicted"/>